<dbReference type="EMBL" id="CP023189">
    <property type="protein sequence ID" value="AXM99971.1"/>
    <property type="molecule type" value="Genomic_DNA"/>
</dbReference>
<protein>
    <submittedName>
        <fullName evidence="1">Uncharacterized protein</fullName>
    </submittedName>
</protein>
<name>A0AAN1PH15_9PROT</name>
<sequence length="503" mass="56988">MYVKYNILEVFMFFLDKFGNLSGWQQIFKQIQEDDDQSDWLLLSTHKYFICFAGGDDPFLGEYNADKNYNFVFTKKGNDLSVSQSTIEKYPDYDFSKITISKIDQNFHVSLKIGDRFLTAFPNGIVRPEGNIVQNWETFRIIPLKYAKLISDSMGSSAAWATQNDIILDWVTLQGWGQEKIDIIGQTSENPSNVITNIFSSPYGRLGNNLIQYMNIILIGLFLKSKNISLFKLSGFPLQGNFQIADTKISIQENTETDSVLNSPTPKLTGNFYAAKGFEAVFGQASDQTLMQCVSTISKLLPLENNSCSFDPARTLLMHIRSGDIFTPESGVHSWYAQPPAAFYIKAAQDAEKFGIDNVLIITENHLNPTVDFLVEELPKYGFKVSVQSESITRDFSALRQAKYLVKSNSTLSEMAAMFSDSIRYLWCFEKISSQFGQGDMVASIIALMPRIFRLKKMHCIIGYDITNRATPMGLWTMTPEQYALLTELPPENIKLKNAYDLE</sequence>
<organism evidence="1 2">
    <name type="scientific">Acetobacter pomorum</name>
    <dbReference type="NCBI Taxonomy" id="65959"/>
    <lineage>
        <taxon>Bacteria</taxon>
        <taxon>Pseudomonadati</taxon>
        <taxon>Pseudomonadota</taxon>
        <taxon>Alphaproteobacteria</taxon>
        <taxon>Acetobacterales</taxon>
        <taxon>Acetobacteraceae</taxon>
        <taxon>Acetobacter</taxon>
    </lineage>
</organism>
<evidence type="ECO:0000313" key="1">
    <source>
        <dbReference type="EMBL" id="AXM99971.1"/>
    </source>
</evidence>
<reference evidence="1 2" key="1">
    <citation type="submission" date="2017-09" db="EMBL/GenBank/DDBJ databases">
        <authorList>
            <person name="Kim K.H."/>
            <person name="Chun B.H."/>
            <person name="Han G.S."/>
            <person name="Hyun S.G."/>
            <person name="Jeon C.O."/>
        </authorList>
    </citation>
    <scope>NUCLEOTIDE SEQUENCE [LARGE SCALE GENOMIC DNA]</scope>
    <source>
        <strain evidence="1 2">SH</strain>
    </source>
</reference>
<proteinExistence type="predicted"/>
<dbReference type="AlphaFoldDB" id="A0AAN1PH15"/>
<gene>
    <name evidence="1" type="ORF">CJF59_04990</name>
</gene>
<reference evidence="1 2" key="2">
    <citation type="submission" date="2018-08" db="EMBL/GenBank/DDBJ databases">
        <title>Acetobacter oryzifermentans sp. nov., isolated from Korea traditional vinegar and reclassification of Acetobacter pasteurianus subsp. ascendens (Henneberg 1898) as Acetobacter ascendens comb. nov.</title>
        <authorList>
            <person name="Cho G.Y."/>
            <person name="Lee S.H."/>
        </authorList>
    </citation>
    <scope>NUCLEOTIDE SEQUENCE [LARGE SCALE GENOMIC DNA]</scope>
    <source>
        <strain evidence="1 2">SH</strain>
    </source>
</reference>
<evidence type="ECO:0000313" key="2">
    <source>
        <dbReference type="Proteomes" id="UP000256572"/>
    </source>
</evidence>
<accession>A0AAN1PH15</accession>
<dbReference type="Proteomes" id="UP000256572">
    <property type="component" value="Chromosome"/>
</dbReference>